<dbReference type="PANTHER" id="PTHR43673">
    <property type="entry name" value="NAD(P)H NITROREDUCTASE YDGI-RELATED"/>
    <property type="match status" value="1"/>
</dbReference>
<dbReference type="CDD" id="cd02149">
    <property type="entry name" value="NfsB-like"/>
    <property type="match status" value="1"/>
</dbReference>
<dbReference type="SUPFAM" id="SSF55469">
    <property type="entry name" value="FMN-dependent nitroreductase-like"/>
    <property type="match status" value="1"/>
</dbReference>
<accession>A0A1H6JCZ6</accession>
<protein>
    <submittedName>
        <fullName evidence="8">Nitroreductase</fullName>
    </submittedName>
</protein>
<reference evidence="8 9" key="1">
    <citation type="submission" date="2016-10" db="EMBL/GenBank/DDBJ databases">
        <authorList>
            <person name="de Groot N.N."/>
        </authorList>
    </citation>
    <scope>NUCLEOTIDE SEQUENCE [LARGE SCALE GENOMIC DNA]</scope>
    <source>
        <strain evidence="8 9">CGMCC 1.10825</strain>
    </source>
</reference>
<dbReference type="RefSeq" id="WP_091095484.1">
    <property type="nucleotide sequence ID" value="NZ_FNXE01000002.1"/>
</dbReference>
<dbReference type="InterPro" id="IPR033878">
    <property type="entry name" value="NfsB-like"/>
</dbReference>
<dbReference type="PANTHER" id="PTHR43673:SF2">
    <property type="entry name" value="NITROREDUCTASE"/>
    <property type="match status" value="1"/>
</dbReference>
<keyword evidence="5" id="KW-0521">NADP</keyword>
<dbReference type="Proteomes" id="UP000199634">
    <property type="component" value="Unassembled WGS sequence"/>
</dbReference>
<sequence>MSIIPALQWRYATKKMNGEKVAQDKINNILEAARLAPTSSGLQPFEIIVVTSKELKEKIKPLAFNQSQITDCSHLLVFAAWSYYDLNKINHYFDYYERERDLPKGFSDNYKINVAKQLTSMPIERQFEHASRQVYIALGMALTEAGALEVDSIPMEGFINHELDKLLNLEEKGLKSVVILPIGYRDTENDWQAELKKVRKTTADMITFIE</sequence>
<name>A0A1H6JCZ6_9FLAO</name>
<dbReference type="Pfam" id="PF00881">
    <property type="entry name" value="Nitroreductase"/>
    <property type="match status" value="1"/>
</dbReference>
<dbReference type="EMBL" id="FNXE01000002">
    <property type="protein sequence ID" value="SEH56722.1"/>
    <property type="molecule type" value="Genomic_DNA"/>
</dbReference>
<dbReference type="InterPro" id="IPR000415">
    <property type="entry name" value="Nitroreductase-like"/>
</dbReference>
<keyword evidence="3" id="KW-0285">Flavoprotein</keyword>
<evidence type="ECO:0000256" key="2">
    <source>
        <dbReference type="ARBA" id="ARBA00007118"/>
    </source>
</evidence>
<evidence type="ECO:0000256" key="3">
    <source>
        <dbReference type="ARBA" id="ARBA00022630"/>
    </source>
</evidence>
<gene>
    <name evidence="8" type="ORF">SAMN02927937_00237</name>
</gene>
<comment type="similarity">
    <text evidence="2">Belongs to the nitroreductase family.</text>
</comment>
<feature type="domain" description="Nitroreductase" evidence="7">
    <location>
        <begin position="8"/>
        <end position="184"/>
    </location>
</feature>
<dbReference type="OrthoDB" id="9809288at2"/>
<keyword evidence="4" id="KW-0288">FMN</keyword>
<evidence type="ECO:0000256" key="5">
    <source>
        <dbReference type="ARBA" id="ARBA00022857"/>
    </source>
</evidence>
<evidence type="ECO:0000259" key="7">
    <source>
        <dbReference type="Pfam" id="PF00881"/>
    </source>
</evidence>
<evidence type="ECO:0000256" key="4">
    <source>
        <dbReference type="ARBA" id="ARBA00022643"/>
    </source>
</evidence>
<evidence type="ECO:0000313" key="8">
    <source>
        <dbReference type="EMBL" id="SEH56722.1"/>
    </source>
</evidence>
<organism evidence="8 9">
    <name type="scientific">Paenimyroides marinum</name>
    <dbReference type="NCBI Taxonomy" id="1159016"/>
    <lineage>
        <taxon>Bacteria</taxon>
        <taxon>Pseudomonadati</taxon>
        <taxon>Bacteroidota</taxon>
        <taxon>Flavobacteriia</taxon>
        <taxon>Flavobacteriales</taxon>
        <taxon>Flavobacteriaceae</taxon>
        <taxon>Paenimyroides</taxon>
    </lineage>
</organism>
<dbReference type="InterPro" id="IPR029479">
    <property type="entry name" value="Nitroreductase"/>
</dbReference>
<comment type="cofactor">
    <cofactor evidence="1">
        <name>FMN</name>
        <dbReference type="ChEBI" id="CHEBI:58210"/>
    </cofactor>
</comment>
<dbReference type="STRING" id="1159016.SAMN02927937_00237"/>
<evidence type="ECO:0000256" key="6">
    <source>
        <dbReference type="ARBA" id="ARBA00023002"/>
    </source>
</evidence>
<evidence type="ECO:0000256" key="1">
    <source>
        <dbReference type="ARBA" id="ARBA00001917"/>
    </source>
</evidence>
<keyword evidence="9" id="KW-1185">Reference proteome</keyword>
<evidence type="ECO:0000313" key="9">
    <source>
        <dbReference type="Proteomes" id="UP000199634"/>
    </source>
</evidence>
<proteinExistence type="inferred from homology"/>
<keyword evidence="6" id="KW-0560">Oxidoreductase</keyword>
<dbReference type="AlphaFoldDB" id="A0A1H6JCZ6"/>
<dbReference type="GO" id="GO:0016491">
    <property type="term" value="F:oxidoreductase activity"/>
    <property type="evidence" value="ECO:0007669"/>
    <property type="project" value="UniProtKB-KW"/>
</dbReference>
<dbReference type="Gene3D" id="3.40.109.10">
    <property type="entry name" value="NADH Oxidase"/>
    <property type="match status" value="1"/>
</dbReference>